<dbReference type="PROSITE" id="PS50141">
    <property type="entry name" value="A_DEAMIN_EDITASE"/>
    <property type="match status" value="1"/>
</dbReference>
<gene>
    <name evidence="3" type="ORF">E4U42_004526</name>
</gene>
<sequence>MSVTPRANLIARAVIAQFNKLPAKRKPTVRDNGLHEWVPLSGIVAEQDGNLTCLALATGMKCLPASKLADANGNAIHDWHAEVLAMRAFNRFLLDECEASARHGRASQVIDVVVPDGRIGGRPFRIKDNVRLHMYCSEAPCRAYFSQLGIVRRKPSRGDAPPTLSKSCSDKITLKQCTSLLSSLTSLLVDPSSAYIDRLVLPSSQYSASACQRAFSGRLRPLVDDDEGRPSAPPRPGWPGGYRFAPFQVETTDEEFAFSRRSAVARAGTKIAPSNLAAVWTAGGVEETVLGGVLQGRRPFEDKGASGVSRRRMWVAAATVAATLRADAWGHVQRCLAGGRQTYRHVKDCHLLADRRRVKREVCESALVGWVPNRGDEGFSIALP</sequence>
<feature type="region of interest" description="Disordered" evidence="1">
    <location>
        <begin position="221"/>
        <end position="242"/>
    </location>
</feature>
<proteinExistence type="predicted"/>
<dbReference type="InterPro" id="IPR002466">
    <property type="entry name" value="A_deamin"/>
</dbReference>
<dbReference type="SMART" id="SM00552">
    <property type="entry name" value="ADEAMc"/>
    <property type="match status" value="1"/>
</dbReference>
<dbReference type="InterPro" id="IPR042935">
    <property type="entry name" value="Tad1"/>
</dbReference>
<evidence type="ECO:0000256" key="1">
    <source>
        <dbReference type="SAM" id="MobiDB-lite"/>
    </source>
</evidence>
<accession>A0A8K0J7B6</accession>
<dbReference type="GO" id="GO:0003723">
    <property type="term" value="F:RNA binding"/>
    <property type="evidence" value="ECO:0007669"/>
    <property type="project" value="InterPro"/>
</dbReference>
<dbReference type="PANTHER" id="PTHR47803:SF1">
    <property type="entry name" value="TRNA-SPECIFIC ADENOSINE DEAMINASE 1"/>
    <property type="match status" value="1"/>
</dbReference>
<dbReference type="GO" id="GO:0043829">
    <property type="term" value="F:tRNA-specific adenosine-37 deaminase activity"/>
    <property type="evidence" value="ECO:0007669"/>
    <property type="project" value="TreeGrafter"/>
</dbReference>
<dbReference type="AlphaFoldDB" id="A0A8K0J7B6"/>
<evidence type="ECO:0000313" key="4">
    <source>
        <dbReference type="Proteomes" id="UP000811619"/>
    </source>
</evidence>
<organism evidence="3 4">
    <name type="scientific">Claviceps africana</name>
    <dbReference type="NCBI Taxonomy" id="83212"/>
    <lineage>
        <taxon>Eukaryota</taxon>
        <taxon>Fungi</taxon>
        <taxon>Dikarya</taxon>
        <taxon>Ascomycota</taxon>
        <taxon>Pezizomycotina</taxon>
        <taxon>Sordariomycetes</taxon>
        <taxon>Hypocreomycetidae</taxon>
        <taxon>Hypocreales</taxon>
        <taxon>Clavicipitaceae</taxon>
        <taxon>Claviceps</taxon>
    </lineage>
</organism>
<dbReference type="OrthoDB" id="10268011at2759"/>
<comment type="caution">
    <text evidence="3">The sequence shown here is derived from an EMBL/GenBank/DDBJ whole genome shotgun (WGS) entry which is preliminary data.</text>
</comment>
<dbReference type="PANTHER" id="PTHR47803">
    <property type="entry name" value="TRNA-SPECIFIC ADENOSINE DEAMINASE 1"/>
    <property type="match status" value="1"/>
</dbReference>
<name>A0A8K0J7B6_9HYPO</name>
<dbReference type="Proteomes" id="UP000811619">
    <property type="component" value="Unassembled WGS sequence"/>
</dbReference>
<evidence type="ECO:0000313" key="3">
    <source>
        <dbReference type="EMBL" id="KAG5924923.1"/>
    </source>
</evidence>
<keyword evidence="4" id="KW-1185">Reference proteome</keyword>
<reference evidence="3" key="1">
    <citation type="journal article" date="2020" name="bioRxiv">
        <title>Whole genome comparisons of ergot fungi reveals the divergence and evolution of species within the genus Claviceps are the result of varying mechanisms driving genome evolution and host range expansion.</title>
        <authorList>
            <person name="Wyka S.A."/>
            <person name="Mondo S.J."/>
            <person name="Liu M."/>
            <person name="Dettman J."/>
            <person name="Nalam V."/>
            <person name="Broders K.D."/>
        </authorList>
    </citation>
    <scope>NUCLEOTIDE SEQUENCE</scope>
    <source>
        <strain evidence="3">CCC 489</strain>
    </source>
</reference>
<feature type="domain" description="A to I editase" evidence="2">
    <location>
        <begin position="55"/>
        <end position="141"/>
    </location>
</feature>
<evidence type="ECO:0000259" key="2">
    <source>
        <dbReference type="PROSITE" id="PS50141"/>
    </source>
</evidence>
<protein>
    <recommendedName>
        <fullName evidence="2">A to I editase domain-containing protein</fullName>
    </recommendedName>
</protein>
<dbReference type="GO" id="GO:0002100">
    <property type="term" value="P:tRNA wobble adenosine to inosine editing"/>
    <property type="evidence" value="ECO:0007669"/>
    <property type="project" value="InterPro"/>
</dbReference>
<dbReference type="EMBL" id="SRPY01000401">
    <property type="protein sequence ID" value="KAG5924923.1"/>
    <property type="molecule type" value="Genomic_DNA"/>
</dbReference>
<dbReference type="Pfam" id="PF02137">
    <property type="entry name" value="A_deamin"/>
    <property type="match status" value="1"/>
</dbReference>